<sequence length="432" mass="47139">MSVPPSRSIQSSESLRARIRRRHMADRRFRFYGFAAMAMALAVLVLLFVSIVSKAYTAFQENVLTLRITLDPVILDPEGQRDPQALFTADYQTLIAQAIAGLFPAVTDQHDRRLLFNLVSVGAPYTLRDTVTREPALIGSSLTTDVLLSDEADQFLKGYITANVPETERLLKDQQVSWLQELQARRLIRSRFNITLFTAGDSREPELAGISGAVTGSFYLMLVTLSFSFPVGVAAAVYLEEFAPRNSLTDLIEVNVNNLAAVPSVVFGLLGLAIFLNVFGLPRSAPLVGGLVLSLIILPTIVIAARAALKAVPLSIREAALGIGASKMQSILHHVLPLAMPGIMTGTIIGMAHALGESAPLLMIGMVAFVVDTPVTLLDPATVLPVQIYLWADSPERAFVERTAAAIMVLLVFLIAMNTIAVFLRNRFERRW</sequence>
<feature type="transmembrane region" description="Helical" evidence="8">
    <location>
        <begin position="259"/>
        <end position="281"/>
    </location>
</feature>
<evidence type="ECO:0000256" key="5">
    <source>
        <dbReference type="ARBA" id="ARBA00022692"/>
    </source>
</evidence>
<evidence type="ECO:0000256" key="4">
    <source>
        <dbReference type="ARBA" id="ARBA00022475"/>
    </source>
</evidence>
<evidence type="ECO:0000256" key="7">
    <source>
        <dbReference type="ARBA" id="ARBA00023136"/>
    </source>
</evidence>
<accession>A0A484H5Q0</accession>
<evidence type="ECO:0000313" key="10">
    <source>
        <dbReference type="EMBL" id="VBB68625.1"/>
    </source>
</evidence>
<feature type="transmembrane region" description="Helical" evidence="8">
    <location>
        <begin position="335"/>
        <end position="356"/>
    </location>
</feature>
<dbReference type="GO" id="GO:0035435">
    <property type="term" value="P:phosphate ion transmembrane transport"/>
    <property type="evidence" value="ECO:0007669"/>
    <property type="project" value="InterPro"/>
</dbReference>
<comment type="similarity">
    <text evidence="2">Belongs to the binding-protein-dependent transport system permease family. CysTW subfamily.</text>
</comment>
<dbReference type="InterPro" id="IPR000515">
    <property type="entry name" value="MetI-like"/>
</dbReference>
<dbReference type="Pfam" id="PF00528">
    <property type="entry name" value="BPD_transp_1"/>
    <property type="match status" value="1"/>
</dbReference>
<feature type="domain" description="ABC transmembrane type-1" evidence="9">
    <location>
        <begin position="214"/>
        <end position="421"/>
    </location>
</feature>
<evidence type="ECO:0000256" key="6">
    <source>
        <dbReference type="ARBA" id="ARBA00022989"/>
    </source>
</evidence>
<dbReference type="GO" id="GO:0005315">
    <property type="term" value="F:phosphate transmembrane transporter activity"/>
    <property type="evidence" value="ECO:0007669"/>
    <property type="project" value="InterPro"/>
</dbReference>
<feature type="transmembrane region" description="Helical" evidence="8">
    <location>
        <begin position="404"/>
        <end position="424"/>
    </location>
</feature>
<dbReference type="EMBL" id="LR026963">
    <property type="protein sequence ID" value="VBB68625.1"/>
    <property type="molecule type" value="Genomic_DNA"/>
</dbReference>
<name>A0A484H5Q0_9ZZZZ</name>
<keyword evidence="5 8" id="KW-0812">Transmembrane</keyword>
<keyword evidence="4" id="KW-1003">Cell membrane</keyword>
<keyword evidence="7 8" id="KW-0472">Membrane</keyword>
<keyword evidence="6 8" id="KW-1133">Transmembrane helix</keyword>
<feature type="transmembrane region" description="Helical" evidence="8">
    <location>
        <begin position="287"/>
        <end position="309"/>
    </location>
</feature>
<gene>
    <name evidence="10" type="ORF">RIEGSTA812A_PEG_98</name>
</gene>
<dbReference type="InterPro" id="IPR005672">
    <property type="entry name" value="Phosphate_PstA"/>
</dbReference>
<dbReference type="CDD" id="cd06261">
    <property type="entry name" value="TM_PBP2"/>
    <property type="match status" value="1"/>
</dbReference>
<dbReference type="PROSITE" id="PS50928">
    <property type="entry name" value="ABC_TM1"/>
    <property type="match status" value="1"/>
</dbReference>
<dbReference type="InterPro" id="IPR035906">
    <property type="entry name" value="MetI-like_sf"/>
</dbReference>
<dbReference type="SUPFAM" id="SSF161098">
    <property type="entry name" value="MetI-like"/>
    <property type="match status" value="1"/>
</dbReference>
<dbReference type="NCBIfam" id="TIGR00974">
    <property type="entry name" value="3a0107s02c"/>
    <property type="match status" value="1"/>
</dbReference>
<protein>
    <submittedName>
        <fullName evidence="10">Phosphate transport system permease protein PstA (TC 3.A.1.7.1)</fullName>
    </submittedName>
</protein>
<organism evidence="10">
    <name type="scientific">invertebrate metagenome</name>
    <dbReference type="NCBI Taxonomy" id="1711999"/>
    <lineage>
        <taxon>unclassified sequences</taxon>
        <taxon>metagenomes</taxon>
        <taxon>organismal metagenomes</taxon>
    </lineage>
</organism>
<dbReference type="PANTHER" id="PTHR43470">
    <property type="entry name" value="PHOSPHATE TRANSPORT SYSTEM PERMEASE PROTEIN PSTA-RELATED"/>
    <property type="match status" value="1"/>
</dbReference>
<dbReference type="Gene3D" id="1.10.3720.10">
    <property type="entry name" value="MetI-like"/>
    <property type="match status" value="1"/>
</dbReference>
<evidence type="ECO:0000256" key="2">
    <source>
        <dbReference type="ARBA" id="ARBA00007069"/>
    </source>
</evidence>
<dbReference type="AlphaFoldDB" id="A0A484H5Q0"/>
<dbReference type="InterPro" id="IPR024573">
    <property type="entry name" value="DUF3333"/>
</dbReference>
<feature type="transmembrane region" description="Helical" evidence="8">
    <location>
        <begin position="29"/>
        <end position="52"/>
    </location>
</feature>
<dbReference type="Pfam" id="PF11812">
    <property type="entry name" value="DUF3333"/>
    <property type="match status" value="1"/>
</dbReference>
<reference evidence="10" key="1">
    <citation type="submission" date="2018-10" db="EMBL/GenBank/DDBJ databases">
        <authorList>
            <person name="Gruber-Vodicka H."/>
            <person name="Jaeckle O."/>
        </authorList>
    </citation>
    <scope>NUCLEOTIDE SEQUENCE</scope>
</reference>
<proteinExistence type="inferred from homology"/>
<dbReference type="GO" id="GO:0005886">
    <property type="term" value="C:plasma membrane"/>
    <property type="evidence" value="ECO:0007669"/>
    <property type="project" value="UniProtKB-SubCell"/>
</dbReference>
<evidence type="ECO:0000256" key="3">
    <source>
        <dbReference type="ARBA" id="ARBA00022448"/>
    </source>
</evidence>
<comment type="subcellular location">
    <subcellularLocation>
        <location evidence="1">Cell membrane</location>
        <topology evidence="1">Multi-pass membrane protein</topology>
    </subcellularLocation>
</comment>
<feature type="transmembrane region" description="Helical" evidence="8">
    <location>
        <begin position="218"/>
        <end position="239"/>
    </location>
</feature>
<evidence type="ECO:0000256" key="1">
    <source>
        <dbReference type="ARBA" id="ARBA00004651"/>
    </source>
</evidence>
<evidence type="ECO:0000259" key="9">
    <source>
        <dbReference type="PROSITE" id="PS50928"/>
    </source>
</evidence>
<evidence type="ECO:0000256" key="8">
    <source>
        <dbReference type="SAM" id="Phobius"/>
    </source>
</evidence>
<dbReference type="PANTHER" id="PTHR43470:SF5">
    <property type="entry name" value="PHOSPHATE TRANSPORT SYSTEM PERMEASE PROTEIN PSTA"/>
    <property type="match status" value="1"/>
</dbReference>
<keyword evidence="3" id="KW-0813">Transport</keyword>